<feature type="coiled-coil region" evidence="1">
    <location>
        <begin position="275"/>
        <end position="302"/>
    </location>
</feature>
<dbReference type="Pfam" id="PF07727">
    <property type="entry name" value="RVT_2"/>
    <property type="match status" value="1"/>
</dbReference>
<evidence type="ECO:0000256" key="2">
    <source>
        <dbReference type="SAM" id="MobiDB-lite"/>
    </source>
</evidence>
<dbReference type="GO" id="GO:0003676">
    <property type="term" value="F:nucleic acid binding"/>
    <property type="evidence" value="ECO:0007669"/>
    <property type="project" value="InterPro"/>
</dbReference>
<feature type="region of interest" description="Disordered" evidence="2">
    <location>
        <begin position="417"/>
        <end position="447"/>
    </location>
</feature>
<proteinExistence type="predicted"/>
<feature type="region of interest" description="Disordered" evidence="2">
    <location>
        <begin position="592"/>
        <end position="640"/>
    </location>
</feature>
<evidence type="ECO:0000313" key="4">
    <source>
        <dbReference type="EMBL" id="GEU53781.1"/>
    </source>
</evidence>
<dbReference type="InterPro" id="IPR012337">
    <property type="entry name" value="RNaseH-like_sf"/>
</dbReference>
<dbReference type="Gene3D" id="3.30.420.10">
    <property type="entry name" value="Ribonuclease H-like superfamily/Ribonuclease H"/>
    <property type="match status" value="1"/>
</dbReference>
<dbReference type="PANTHER" id="PTHR11439:SF509">
    <property type="entry name" value="RNA-DIRECTED DNA POLYMERASE"/>
    <property type="match status" value="1"/>
</dbReference>
<reference evidence="4" key="1">
    <citation type="journal article" date="2019" name="Sci. Rep.">
        <title>Draft genome of Tanacetum cinerariifolium, the natural source of mosquito coil.</title>
        <authorList>
            <person name="Yamashiro T."/>
            <person name="Shiraishi A."/>
            <person name="Satake H."/>
            <person name="Nakayama K."/>
        </authorList>
    </citation>
    <scope>NUCLEOTIDE SEQUENCE</scope>
</reference>
<feature type="coiled-coil region" evidence="1">
    <location>
        <begin position="1358"/>
        <end position="1395"/>
    </location>
</feature>
<protein>
    <submittedName>
        <fullName evidence="4">Putative ribonuclease H-like domain-containing protein</fullName>
    </submittedName>
</protein>
<name>A0A6L2KVW5_TANCI</name>
<dbReference type="InterPro" id="IPR013103">
    <property type="entry name" value="RVT_2"/>
</dbReference>
<evidence type="ECO:0000256" key="1">
    <source>
        <dbReference type="SAM" id="Coils"/>
    </source>
</evidence>
<keyword evidence="1" id="KW-0175">Coiled coil</keyword>
<feature type="domain" description="Reverse transcriptase Ty1/copia-type" evidence="3">
    <location>
        <begin position="668"/>
        <end position="825"/>
    </location>
</feature>
<dbReference type="SUPFAM" id="SSF53098">
    <property type="entry name" value="Ribonuclease H-like"/>
    <property type="match status" value="1"/>
</dbReference>
<dbReference type="InterPro" id="IPR036397">
    <property type="entry name" value="RNaseH_sf"/>
</dbReference>
<organism evidence="4">
    <name type="scientific">Tanacetum cinerariifolium</name>
    <name type="common">Dalmatian daisy</name>
    <name type="synonym">Chrysanthemum cinerariifolium</name>
    <dbReference type="NCBI Taxonomy" id="118510"/>
    <lineage>
        <taxon>Eukaryota</taxon>
        <taxon>Viridiplantae</taxon>
        <taxon>Streptophyta</taxon>
        <taxon>Embryophyta</taxon>
        <taxon>Tracheophyta</taxon>
        <taxon>Spermatophyta</taxon>
        <taxon>Magnoliopsida</taxon>
        <taxon>eudicotyledons</taxon>
        <taxon>Gunneridae</taxon>
        <taxon>Pentapetalae</taxon>
        <taxon>asterids</taxon>
        <taxon>campanulids</taxon>
        <taxon>Asterales</taxon>
        <taxon>Asteraceae</taxon>
        <taxon>Asteroideae</taxon>
        <taxon>Anthemideae</taxon>
        <taxon>Anthemidinae</taxon>
        <taxon>Tanacetum</taxon>
    </lineage>
</organism>
<dbReference type="EMBL" id="BKCJ010003227">
    <property type="protein sequence ID" value="GEU53781.1"/>
    <property type="molecule type" value="Genomic_DNA"/>
</dbReference>
<dbReference type="PANTHER" id="PTHR11439">
    <property type="entry name" value="GAG-POL-RELATED RETROTRANSPOSON"/>
    <property type="match status" value="1"/>
</dbReference>
<sequence length="1403" mass="159900">MNYALWEVIVNGDSHPPKRIVDGVEQTYPPTTAKKKLARKNELKARGTLLIALPNEHQLKFNSYKNAKSLMEAIEKRFGGNKESKKTLKTLLKQQYENFNGSSLKGLDPTYNRLQKLISQLEIIARGSNSTNTDGLSDAMAMLTMRAKRFLKKTGRKVGANGFETIGFDKTKVKCCNCHKKGHFLRDSRALRENRKRETVRINVTVETTYVEVLVAQDGIGYDWSDQAEDEPTNFALMAYIYLEARLVVYKKKEDIFEENIKILKFDIHLRDNALIELRNKLEKDEKERDEIKITLEKFENSSKTLNKMLNSQVNDKYKTSVGYHAVPLPYTGNFLTSKPDLILAEVDEYVVSESVTSVPAVATNKAKTNESKPNYVSETLIEDWITDSEDENKTKSKSKQRKPSFAKVEFVKPNEQVKSLTKSVKHEEHNSQAKHPRRNSQSPRGNKSYLTYYKEIDKGFVAFGGNSKGGKVTGKGKIRAGIENLKDLRVKVIRTPQQNEVAERKNRTLIEAARTMLADSKLPTTFLDEAVNTVCYVQNRVLIIKPHNKTPYELFLGNQSNGSVGKAKVETLHDKDYILLPLWTQDPLFSSSSKDSLGAGCKPSGEEEKKDVEDPGNKDSKVVSIEEPRVNQEKDANVNSTNNINTVSLTINATDIEDNDVEENIVYKCFDDLKLPNRKRPIGTKWVFKNKKDDKGIVIKNKARLVAQGYTQEDRIDYDEVFAAVAKIEAIRLFLAYALFKDFMVYQMDVKSAFLYGKIEEEVHVFQSPGFEDPDFPDKVYKVGKALYVLHQDSRAWSETFSTYLLDNRFQRGMIDKTLFIKKDKNEFYGRDHILLGLQVKQKEDGIFIRQDKYVNAILNKFGFSNVKTASTPMETHKNLYKDEKGKDVDEHLYRSMIGSLMYLTSSRPDIMFVVCACARFQVHPKNSHLHVVKRIFRYLKVMSPVFHSKTKHIEIRHHFFKYSNEKKLIQMIKIHTYKNVADLLTKAFAPNESEGFEQIIDFLNAHPVKYTLTVSPTIYSSCIEQFWATAKVKHVNEEAQLYAKVDGKKVVISEASIKRDLRFGDEGGIAYLPNEAIFEQLTLTSAKTITWNEFSSTIASAVICLATKQKFNFSKYIFESMTSVPIEVVVGEVVYEEMYDSMERAATTATGIDVEHDMGIISKTQFTATLNEPSSIETSSGSEPRLQETVGDVATKTRVLDLEMTKTAQAKEIINLKKRVKRLERKKKSRSHGLKRLYKVRLSAIVESFAEEESMGEEESSKQGRIEDIDADDKITLVNDQEMFDADRELQGEEVVARKKKEVLLKEAQSVQNVVEEIVSTVAPVTTAVTADELTFSQALVEINKGKGIMVEEPLKMKKKDQISFDEQEARRLQAEIDEQDRLAEEKSQLIEDENLAWDNV</sequence>
<gene>
    <name evidence="4" type="ORF">Tci_025759</name>
</gene>
<feature type="compositionally biased region" description="Basic and acidic residues" evidence="2">
    <location>
        <begin position="605"/>
        <end position="637"/>
    </location>
</feature>
<evidence type="ECO:0000259" key="3">
    <source>
        <dbReference type="Pfam" id="PF07727"/>
    </source>
</evidence>
<comment type="caution">
    <text evidence="4">The sequence shown here is derived from an EMBL/GenBank/DDBJ whole genome shotgun (WGS) entry which is preliminary data.</text>
</comment>
<accession>A0A6L2KVW5</accession>